<evidence type="ECO:0000313" key="1">
    <source>
        <dbReference type="EMBL" id="KKM09621.1"/>
    </source>
</evidence>
<proteinExistence type="predicted"/>
<sequence>MEIIKTLYVLVTPKGNLPGYALCEHCNCADNRQKVEETYSNGTSTIQQCTWRVLCALEHGAWLWTCTECGGYRSPITETKSEPVVTESWNVDGDVDVDKSLAEQMDDNLREIFG</sequence>
<accession>A0A0F9KBM9</accession>
<organism evidence="1">
    <name type="scientific">marine sediment metagenome</name>
    <dbReference type="NCBI Taxonomy" id="412755"/>
    <lineage>
        <taxon>unclassified sequences</taxon>
        <taxon>metagenomes</taxon>
        <taxon>ecological metagenomes</taxon>
    </lineage>
</organism>
<protein>
    <submittedName>
        <fullName evidence="1">Uncharacterized protein</fullName>
    </submittedName>
</protein>
<gene>
    <name evidence="1" type="ORF">LCGC14_1722710</name>
</gene>
<reference evidence="1" key="1">
    <citation type="journal article" date="2015" name="Nature">
        <title>Complex archaea that bridge the gap between prokaryotes and eukaryotes.</title>
        <authorList>
            <person name="Spang A."/>
            <person name="Saw J.H."/>
            <person name="Jorgensen S.L."/>
            <person name="Zaremba-Niedzwiedzka K."/>
            <person name="Martijn J."/>
            <person name="Lind A.E."/>
            <person name="van Eijk R."/>
            <person name="Schleper C."/>
            <person name="Guy L."/>
            <person name="Ettema T.J."/>
        </authorList>
    </citation>
    <scope>NUCLEOTIDE SEQUENCE</scope>
</reference>
<dbReference type="EMBL" id="LAZR01015525">
    <property type="protein sequence ID" value="KKM09621.1"/>
    <property type="molecule type" value="Genomic_DNA"/>
</dbReference>
<dbReference type="AlphaFoldDB" id="A0A0F9KBM9"/>
<name>A0A0F9KBM9_9ZZZZ</name>
<comment type="caution">
    <text evidence="1">The sequence shown here is derived from an EMBL/GenBank/DDBJ whole genome shotgun (WGS) entry which is preliminary data.</text>
</comment>